<name>A0A4U8WK86_9FLAO</name>
<dbReference type="InterPro" id="IPR010321">
    <property type="entry name" value="DUF922"/>
</dbReference>
<dbReference type="Proteomes" id="UP000290013">
    <property type="component" value="Chromosome"/>
</dbReference>
<dbReference type="EMBL" id="LR215974">
    <property type="protein sequence ID" value="VFB02599.1"/>
    <property type="molecule type" value="Genomic_DNA"/>
</dbReference>
<protein>
    <recommendedName>
        <fullName evidence="3">DUF922 domain-containing protein</fullName>
    </recommendedName>
</protein>
<sequence>MKYLFVLFILSYNFLYAQKIEWKEDQKLVWENFKSKKNNFGGTDVVAYTHCGWEYSVITSSDPKVPVKIDIQTIFNEDKSWKDDKRINDYVLVHEQKHFDIAEIHARKLRKEVAARIKNTSDFNKYFKSIYAKISSEYKNYQAAYDRDTKHGMSKEKQSEYNTKISDDLEQLKTYQKL</sequence>
<dbReference type="AlphaFoldDB" id="A0A4U8WK86"/>
<dbReference type="RefSeq" id="WP_130913409.1">
    <property type="nucleotide sequence ID" value="NZ_LR215974.1"/>
</dbReference>
<gene>
    <name evidence="1" type="ORF">NCTC12078_00576</name>
</gene>
<dbReference type="KEGG" id="ctai:NCTC12078_00576"/>
<dbReference type="Pfam" id="PF06037">
    <property type="entry name" value="DUF922"/>
    <property type="match status" value="1"/>
</dbReference>
<evidence type="ECO:0008006" key="3">
    <source>
        <dbReference type="Google" id="ProtNLM"/>
    </source>
</evidence>
<evidence type="ECO:0000313" key="2">
    <source>
        <dbReference type="Proteomes" id="UP000290013"/>
    </source>
</evidence>
<evidence type="ECO:0000313" key="1">
    <source>
        <dbReference type="EMBL" id="VFB02599.1"/>
    </source>
</evidence>
<organism evidence="1 2">
    <name type="scientific">Chryseobacterium taihuense</name>
    <dbReference type="NCBI Taxonomy" id="1141221"/>
    <lineage>
        <taxon>Bacteria</taxon>
        <taxon>Pseudomonadati</taxon>
        <taxon>Bacteroidota</taxon>
        <taxon>Flavobacteriia</taxon>
        <taxon>Flavobacteriales</taxon>
        <taxon>Weeksellaceae</taxon>
        <taxon>Chryseobacterium group</taxon>
        <taxon>Chryseobacterium</taxon>
    </lineage>
</organism>
<reference evidence="1 2" key="1">
    <citation type="submission" date="2019-02" db="EMBL/GenBank/DDBJ databases">
        <authorList>
            <consortium name="Pathogen Informatics"/>
        </authorList>
    </citation>
    <scope>NUCLEOTIDE SEQUENCE [LARGE SCALE GENOMIC DNA]</scope>
    <source>
        <strain evidence="1 2">3012STDY6944375</strain>
    </source>
</reference>
<accession>A0A4U8WK86</accession>
<proteinExistence type="predicted"/>